<protein>
    <recommendedName>
        <fullName evidence="6">DUF4378 domain-containing protein</fullName>
    </recommendedName>
</protein>
<dbReference type="InterPro" id="IPR022212">
    <property type="entry name" value="DUF3741"/>
</dbReference>
<evidence type="ECO:0008006" key="6">
    <source>
        <dbReference type="Google" id="ProtNLM"/>
    </source>
</evidence>
<feature type="domain" description="DUF3741" evidence="2">
    <location>
        <begin position="197"/>
        <end position="220"/>
    </location>
</feature>
<gene>
    <name evidence="4" type="ORF">V6N11_026282</name>
</gene>
<name>A0ABR2SVK2_9ROSI</name>
<dbReference type="EMBL" id="JBBPBN010000011">
    <property type="protein sequence ID" value="KAK9029159.1"/>
    <property type="molecule type" value="Genomic_DNA"/>
</dbReference>
<dbReference type="InterPro" id="IPR025486">
    <property type="entry name" value="DUF4378"/>
</dbReference>
<evidence type="ECO:0000313" key="5">
    <source>
        <dbReference type="Proteomes" id="UP001396334"/>
    </source>
</evidence>
<evidence type="ECO:0000259" key="3">
    <source>
        <dbReference type="Pfam" id="PF14309"/>
    </source>
</evidence>
<feature type="domain" description="DUF4378" evidence="3">
    <location>
        <begin position="548"/>
        <end position="696"/>
    </location>
</feature>
<feature type="compositionally biased region" description="Low complexity" evidence="1">
    <location>
        <begin position="92"/>
        <end position="104"/>
    </location>
</feature>
<evidence type="ECO:0000256" key="1">
    <source>
        <dbReference type="SAM" id="MobiDB-lite"/>
    </source>
</evidence>
<feature type="region of interest" description="Disordered" evidence="1">
    <location>
        <begin position="86"/>
        <end position="124"/>
    </location>
</feature>
<sequence length="700" mass="80128">MGREFHEQAVDVELESYHCHNDVPGCMGAIFDNHHWYNVKKMFPHRKYNRGRHGGCCASPRTMSMERCRLIETRVLLHDAADHLQVTQQTRKTGSTTNKSSNNDSTKELTGKEKHKQWIPGFSATPQPQQTYSTHYFEHSGFGFGWMIPIILINKRARTFYSSSTSSRADTSTSKKLEIHDRMNSGKHAKMLDKEVKEGLDVLEVLKVNKDLFLDILQDPRVSISQYVPGKQTSGVVKLTRSRSFPVSGLPCTRYLRFGTLEHKQKEVWPFRQGEKPAAGTQSFQGSDSQRWNRLLMNRLKDFKQRIKRTFKQISMKDVNNKCRNEDSTDNDICNGGINRMRRTKSVNESLDRYMKLFEHGVRKEADLHQSTCLRLSKEDRVPSKELHGPKLFRSISSLSDIDPFRSLLHVVSRDALSLEMPIESILNYGANRENDAHNEPKSIHVHEGIDKFELVEVVIEAELQEKMREGNNHVSSSTDLSIYLNGEDIAKPCDLAMEKISPRQEQESASAGNPCRELTEGETESCTFLKERPAMVFESNKEGDLRYNYVRDILELSDFVPNEGLHSWHSPDQPLNPSLLNELECSSIDELGTSDHRLAFDLVNEALVEMSEKTCIYFPKPFSCGISLMAKGNIVVQEVWRKVGRNLAFQPEHDESLDDIVGRDLKKDAWIMLHVHAEFVALELEELVFNELVDELVCL</sequence>
<accession>A0ABR2SVK2</accession>
<dbReference type="PANTHER" id="PTHR47071:SF2">
    <property type="entry name" value="PROTEIN TRM32"/>
    <property type="match status" value="1"/>
</dbReference>
<dbReference type="Pfam" id="PF12552">
    <property type="entry name" value="DUF3741"/>
    <property type="match status" value="1"/>
</dbReference>
<dbReference type="InterPro" id="IPR044257">
    <property type="entry name" value="TRM32-like"/>
</dbReference>
<proteinExistence type="predicted"/>
<comment type="caution">
    <text evidence="4">The sequence shown here is derived from an EMBL/GenBank/DDBJ whole genome shotgun (WGS) entry which is preliminary data.</text>
</comment>
<evidence type="ECO:0000259" key="2">
    <source>
        <dbReference type="Pfam" id="PF12552"/>
    </source>
</evidence>
<reference evidence="4 5" key="1">
    <citation type="journal article" date="2024" name="G3 (Bethesda)">
        <title>Genome assembly of Hibiscus sabdariffa L. provides insights into metabolisms of medicinal natural products.</title>
        <authorList>
            <person name="Kim T."/>
        </authorList>
    </citation>
    <scope>NUCLEOTIDE SEQUENCE [LARGE SCALE GENOMIC DNA]</scope>
    <source>
        <strain evidence="4">TK-2024</strain>
        <tissue evidence="4">Old leaves</tissue>
    </source>
</reference>
<dbReference type="PANTHER" id="PTHR47071">
    <property type="entry name" value="PROTEIN TRM32"/>
    <property type="match status" value="1"/>
</dbReference>
<dbReference type="Pfam" id="PF14309">
    <property type="entry name" value="DUF4378"/>
    <property type="match status" value="1"/>
</dbReference>
<keyword evidence="5" id="KW-1185">Reference proteome</keyword>
<organism evidence="4 5">
    <name type="scientific">Hibiscus sabdariffa</name>
    <name type="common">roselle</name>
    <dbReference type="NCBI Taxonomy" id="183260"/>
    <lineage>
        <taxon>Eukaryota</taxon>
        <taxon>Viridiplantae</taxon>
        <taxon>Streptophyta</taxon>
        <taxon>Embryophyta</taxon>
        <taxon>Tracheophyta</taxon>
        <taxon>Spermatophyta</taxon>
        <taxon>Magnoliopsida</taxon>
        <taxon>eudicotyledons</taxon>
        <taxon>Gunneridae</taxon>
        <taxon>Pentapetalae</taxon>
        <taxon>rosids</taxon>
        <taxon>malvids</taxon>
        <taxon>Malvales</taxon>
        <taxon>Malvaceae</taxon>
        <taxon>Malvoideae</taxon>
        <taxon>Hibiscus</taxon>
    </lineage>
</organism>
<evidence type="ECO:0000313" key="4">
    <source>
        <dbReference type="EMBL" id="KAK9029159.1"/>
    </source>
</evidence>
<dbReference type="Proteomes" id="UP001396334">
    <property type="component" value="Unassembled WGS sequence"/>
</dbReference>